<sequence>MRRAVCPGSFDPIHKGHIEIIARATAIFDEVIVAVSTNYAKKYRFEESQRIDIARQTLSSLAGISVVPMGSGLLAEFCREQGANAIVKGLRNATDYHYEAPMAAMNRHLTGVETVFLLADTQYTHVSSSLIKEVHALGGDISDYVPRTVLNRLNSTGSAH</sequence>
<comment type="similarity">
    <text evidence="9">Belongs to the bacterial CoaD family.</text>
</comment>
<evidence type="ECO:0000256" key="9">
    <source>
        <dbReference type="HAMAP-Rule" id="MF_00151"/>
    </source>
</evidence>
<dbReference type="NCBIfam" id="TIGR01510">
    <property type="entry name" value="coaD_prev_kdtB"/>
    <property type="match status" value="1"/>
</dbReference>
<dbReference type="AlphaFoldDB" id="A0A931DAW9"/>
<dbReference type="InterPro" id="IPR001980">
    <property type="entry name" value="PPAT"/>
</dbReference>
<keyword evidence="1 9" id="KW-0963">Cytoplasm</keyword>
<dbReference type="EC" id="2.7.7.3" evidence="9"/>
<dbReference type="PRINTS" id="PR01020">
    <property type="entry name" value="LPSBIOSNTHSS"/>
</dbReference>
<gene>
    <name evidence="9" type="primary">coaD</name>
    <name evidence="11" type="ORF">IW252_000295</name>
</gene>
<dbReference type="Pfam" id="PF01467">
    <property type="entry name" value="CTP_transf_like"/>
    <property type="match status" value="1"/>
</dbReference>
<keyword evidence="4 9" id="KW-0547">Nucleotide-binding</keyword>
<comment type="subcellular location">
    <subcellularLocation>
        <location evidence="9">Cytoplasm</location>
    </subcellularLocation>
</comment>
<evidence type="ECO:0000256" key="6">
    <source>
        <dbReference type="ARBA" id="ARBA00022842"/>
    </source>
</evidence>
<name>A0A931DAW9_9MICC</name>
<reference evidence="11" key="1">
    <citation type="submission" date="2020-11" db="EMBL/GenBank/DDBJ databases">
        <title>Sequencing the genomes of 1000 actinobacteria strains.</title>
        <authorList>
            <person name="Klenk H.-P."/>
        </authorList>
    </citation>
    <scope>NUCLEOTIDE SEQUENCE</scope>
    <source>
        <strain evidence="11">DSM 26152</strain>
    </source>
</reference>
<dbReference type="InterPro" id="IPR004821">
    <property type="entry name" value="Cyt_trans-like"/>
</dbReference>
<feature type="binding site" evidence="9">
    <location>
        <position position="9"/>
    </location>
    <ligand>
        <name>substrate</name>
    </ligand>
</feature>
<feature type="binding site" evidence="9">
    <location>
        <begin position="123"/>
        <end position="129"/>
    </location>
    <ligand>
        <name>ATP</name>
        <dbReference type="ChEBI" id="CHEBI:30616"/>
    </ligand>
</feature>
<evidence type="ECO:0000256" key="8">
    <source>
        <dbReference type="ARBA" id="ARBA00029346"/>
    </source>
</evidence>
<proteinExistence type="inferred from homology"/>
<dbReference type="PANTHER" id="PTHR21342:SF1">
    <property type="entry name" value="PHOSPHOPANTETHEINE ADENYLYLTRANSFERASE"/>
    <property type="match status" value="1"/>
</dbReference>
<feature type="binding site" evidence="9">
    <location>
        <position position="88"/>
    </location>
    <ligand>
        <name>substrate</name>
    </ligand>
</feature>
<feature type="binding site" evidence="9">
    <location>
        <position position="17"/>
    </location>
    <ligand>
        <name>ATP</name>
        <dbReference type="ChEBI" id="CHEBI:30616"/>
    </ligand>
</feature>
<keyword evidence="7 9" id="KW-0173">Coenzyme A biosynthesis</keyword>
<dbReference type="EMBL" id="JADOTZ010000001">
    <property type="protein sequence ID" value="MBG6083528.1"/>
    <property type="molecule type" value="Genomic_DNA"/>
</dbReference>
<dbReference type="PANTHER" id="PTHR21342">
    <property type="entry name" value="PHOSPHOPANTETHEINE ADENYLYLTRANSFERASE"/>
    <property type="match status" value="1"/>
</dbReference>
<evidence type="ECO:0000256" key="3">
    <source>
        <dbReference type="ARBA" id="ARBA00022695"/>
    </source>
</evidence>
<feature type="site" description="Transition state stabilizer" evidence="9">
    <location>
        <position position="17"/>
    </location>
</feature>
<comment type="catalytic activity">
    <reaction evidence="8 9">
        <text>(R)-4'-phosphopantetheine + ATP + H(+) = 3'-dephospho-CoA + diphosphate</text>
        <dbReference type="Rhea" id="RHEA:19801"/>
        <dbReference type="ChEBI" id="CHEBI:15378"/>
        <dbReference type="ChEBI" id="CHEBI:30616"/>
        <dbReference type="ChEBI" id="CHEBI:33019"/>
        <dbReference type="ChEBI" id="CHEBI:57328"/>
        <dbReference type="ChEBI" id="CHEBI:61723"/>
        <dbReference type="EC" id="2.7.7.3"/>
    </reaction>
</comment>
<dbReference type="NCBIfam" id="TIGR00125">
    <property type="entry name" value="cyt_tran_rel"/>
    <property type="match status" value="1"/>
</dbReference>
<comment type="pathway">
    <text evidence="9">Cofactor biosynthesis; coenzyme A biosynthesis; CoA from (R)-pantothenate: step 4/5.</text>
</comment>
<evidence type="ECO:0000256" key="7">
    <source>
        <dbReference type="ARBA" id="ARBA00022993"/>
    </source>
</evidence>
<organism evidence="11 12">
    <name type="scientific">Zhihengliuella flava</name>
    <dbReference type="NCBI Taxonomy" id="1285193"/>
    <lineage>
        <taxon>Bacteria</taxon>
        <taxon>Bacillati</taxon>
        <taxon>Actinomycetota</taxon>
        <taxon>Actinomycetes</taxon>
        <taxon>Micrococcales</taxon>
        <taxon>Micrococcaceae</taxon>
        <taxon>Zhihengliuella</taxon>
    </lineage>
</organism>
<feature type="binding site" evidence="9">
    <location>
        <position position="41"/>
    </location>
    <ligand>
        <name>substrate</name>
    </ligand>
</feature>
<dbReference type="Proteomes" id="UP000625033">
    <property type="component" value="Unassembled WGS sequence"/>
</dbReference>
<dbReference type="SUPFAM" id="SSF52374">
    <property type="entry name" value="Nucleotidylyl transferase"/>
    <property type="match status" value="1"/>
</dbReference>
<evidence type="ECO:0000313" key="11">
    <source>
        <dbReference type="EMBL" id="MBG6083528.1"/>
    </source>
</evidence>
<comment type="cofactor">
    <cofactor evidence="9">
        <name>Mg(2+)</name>
        <dbReference type="ChEBI" id="CHEBI:18420"/>
    </cofactor>
</comment>
<feature type="domain" description="Cytidyltransferase-like" evidence="10">
    <location>
        <begin position="5"/>
        <end position="133"/>
    </location>
</feature>
<evidence type="ECO:0000259" key="10">
    <source>
        <dbReference type="Pfam" id="PF01467"/>
    </source>
</evidence>
<dbReference type="GO" id="GO:0015937">
    <property type="term" value="P:coenzyme A biosynthetic process"/>
    <property type="evidence" value="ECO:0007669"/>
    <property type="project" value="UniProtKB-UniRule"/>
</dbReference>
<protein>
    <recommendedName>
        <fullName evidence="9">Phosphopantetheine adenylyltransferase</fullName>
        <ecNumber evidence="9">2.7.7.3</ecNumber>
    </recommendedName>
    <alternativeName>
        <fullName evidence="9">Dephospho-CoA pyrophosphorylase</fullName>
    </alternativeName>
    <alternativeName>
        <fullName evidence="9">Pantetheine-phosphate adenylyltransferase</fullName>
        <shortName evidence="9">PPAT</shortName>
    </alternativeName>
</protein>
<feature type="binding site" evidence="9">
    <location>
        <begin position="9"/>
        <end position="10"/>
    </location>
    <ligand>
        <name>ATP</name>
        <dbReference type="ChEBI" id="CHEBI:30616"/>
    </ligand>
</feature>
<feature type="binding site" evidence="9">
    <location>
        <position position="74"/>
    </location>
    <ligand>
        <name>substrate</name>
    </ligand>
</feature>
<dbReference type="GO" id="GO:0004595">
    <property type="term" value="F:pantetheine-phosphate adenylyltransferase activity"/>
    <property type="evidence" value="ECO:0007669"/>
    <property type="project" value="UniProtKB-UniRule"/>
</dbReference>
<comment type="subunit">
    <text evidence="9">Homohexamer.</text>
</comment>
<comment type="function">
    <text evidence="9">Reversibly transfers an adenylyl group from ATP to 4'-phosphopantetheine, yielding dephospho-CoA (dPCoA) and pyrophosphate.</text>
</comment>
<keyword evidence="6 9" id="KW-0460">Magnesium</keyword>
<keyword evidence="2 9" id="KW-0808">Transferase</keyword>
<dbReference type="GO" id="GO:0005524">
    <property type="term" value="F:ATP binding"/>
    <property type="evidence" value="ECO:0007669"/>
    <property type="project" value="UniProtKB-KW"/>
</dbReference>
<evidence type="ECO:0000313" key="12">
    <source>
        <dbReference type="Proteomes" id="UP000625033"/>
    </source>
</evidence>
<comment type="caution">
    <text evidence="11">The sequence shown here is derived from an EMBL/GenBank/DDBJ whole genome shotgun (WGS) entry which is preliminary data.</text>
</comment>
<feature type="binding site" evidence="9">
    <location>
        <position position="99"/>
    </location>
    <ligand>
        <name>ATP</name>
        <dbReference type="ChEBI" id="CHEBI:30616"/>
    </ligand>
</feature>
<keyword evidence="3 9" id="KW-0548">Nucleotidyltransferase</keyword>
<accession>A0A931DAW9</accession>
<evidence type="ECO:0000256" key="4">
    <source>
        <dbReference type="ARBA" id="ARBA00022741"/>
    </source>
</evidence>
<dbReference type="InterPro" id="IPR014729">
    <property type="entry name" value="Rossmann-like_a/b/a_fold"/>
</dbReference>
<evidence type="ECO:0000256" key="2">
    <source>
        <dbReference type="ARBA" id="ARBA00022679"/>
    </source>
</evidence>
<dbReference type="CDD" id="cd02163">
    <property type="entry name" value="PPAT"/>
    <property type="match status" value="1"/>
</dbReference>
<feature type="binding site" evidence="9">
    <location>
        <begin position="89"/>
        <end position="91"/>
    </location>
    <ligand>
        <name>ATP</name>
        <dbReference type="ChEBI" id="CHEBI:30616"/>
    </ligand>
</feature>
<dbReference type="HAMAP" id="MF_00151">
    <property type="entry name" value="PPAT_bact"/>
    <property type="match status" value="1"/>
</dbReference>
<dbReference type="GO" id="GO:0005737">
    <property type="term" value="C:cytoplasm"/>
    <property type="evidence" value="ECO:0007669"/>
    <property type="project" value="UniProtKB-SubCell"/>
</dbReference>
<evidence type="ECO:0000256" key="5">
    <source>
        <dbReference type="ARBA" id="ARBA00022840"/>
    </source>
</evidence>
<evidence type="ECO:0000256" key="1">
    <source>
        <dbReference type="ARBA" id="ARBA00022490"/>
    </source>
</evidence>
<dbReference type="RefSeq" id="WP_196834952.1">
    <property type="nucleotide sequence ID" value="NZ_JADOTZ010000001.1"/>
</dbReference>
<dbReference type="Gene3D" id="3.40.50.620">
    <property type="entry name" value="HUPs"/>
    <property type="match status" value="1"/>
</dbReference>
<keyword evidence="5 9" id="KW-0067">ATP-binding</keyword>
<keyword evidence="12" id="KW-1185">Reference proteome</keyword>